<organism evidence="3">
    <name type="scientific">Chaetomium thermophilum (strain DSM 1495 / CBS 144.50 / IMI 039719)</name>
    <name type="common">Thermochaetoides thermophila</name>
    <dbReference type="NCBI Taxonomy" id="759272"/>
    <lineage>
        <taxon>Eukaryota</taxon>
        <taxon>Fungi</taxon>
        <taxon>Dikarya</taxon>
        <taxon>Ascomycota</taxon>
        <taxon>Pezizomycotina</taxon>
        <taxon>Sordariomycetes</taxon>
        <taxon>Sordariomycetidae</taxon>
        <taxon>Sordariales</taxon>
        <taxon>Chaetomiaceae</taxon>
        <taxon>Thermochaetoides</taxon>
    </lineage>
</organism>
<dbReference type="OMA" id="LRQKSWI"/>
<dbReference type="Gene3D" id="3.40.140.10">
    <property type="entry name" value="Cytidine Deaminase, domain 2"/>
    <property type="match status" value="1"/>
</dbReference>
<dbReference type="STRING" id="759272.G0SAG3"/>
<feature type="domain" description="CMP/dCMP-type deaminase" evidence="1">
    <location>
        <begin position="5"/>
        <end position="130"/>
    </location>
</feature>
<evidence type="ECO:0000313" key="2">
    <source>
        <dbReference type="EMBL" id="EGS19735.1"/>
    </source>
</evidence>
<dbReference type="KEGG" id="cthr:CTHT_0042180"/>
<dbReference type="EMBL" id="GL988043">
    <property type="protein sequence ID" value="EGS19735.1"/>
    <property type="molecule type" value="Genomic_DNA"/>
</dbReference>
<dbReference type="GO" id="GO:0006139">
    <property type="term" value="P:nucleobase-containing compound metabolic process"/>
    <property type="evidence" value="ECO:0007669"/>
    <property type="project" value="UniProtKB-ARBA"/>
</dbReference>
<protein>
    <submittedName>
        <fullName evidence="2">Deaminase-like protein</fullName>
    </submittedName>
</protein>
<dbReference type="InterPro" id="IPR016193">
    <property type="entry name" value="Cytidine_deaminase-like"/>
</dbReference>
<evidence type="ECO:0000313" key="3">
    <source>
        <dbReference type="Proteomes" id="UP000008066"/>
    </source>
</evidence>
<evidence type="ECO:0000259" key="1">
    <source>
        <dbReference type="PROSITE" id="PS51747"/>
    </source>
</evidence>
<dbReference type="SUPFAM" id="SSF53927">
    <property type="entry name" value="Cytidine deaminase-like"/>
    <property type="match status" value="1"/>
</dbReference>
<dbReference type="Pfam" id="PF18785">
    <property type="entry name" value="Inv-AAD"/>
    <property type="match status" value="1"/>
</dbReference>
<dbReference type="PROSITE" id="PS51747">
    <property type="entry name" value="CYT_DCMP_DEAMINASES_2"/>
    <property type="match status" value="1"/>
</dbReference>
<dbReference type="GO" id="GO:0003824">
    <property type="term" value="F:catalytic activity"/>
    <property type="evidence" value="ECO:0007669"/>
    <property type="project" value="InterPro"/>
</dbReference>
<accession>G0SAG3</accession>
<gene>
    <name evidence="2" type="ORF">CTHT_0042180</name>
</gene>
<name>G0SAG3_CHATD</name>
<sequence length="165" mass="17775">MPAPGDHKAYMQLALQEAQKSPPKSTNFRVGALVVDPSSNQILATGYTLELPGNTHAEQCCFMKLAEQRGVSEEHLSKVLPPGLILYTTLEPCSERLSGNLPCVQRILRLAGRITTVFVGALEPEKFVAENTGRKILTDAGINVVQVGGLEKEILKVATAGHIKS</sequence>
<dbReference type="Proteomes" id="UP000008066">
    <property type="component" value="Unassembled WGS sequence"/>
</dbReference>
<dbReference type="eggNOG" id="KOG1018">
    <property type="taxonomic scope" value="Eukaryota"/>
</dbReference>
<proteinExistence type="predicted"/>
<dbReference type="AlphaFoldDB" id="G0SAG3"/>
<reference evidence="2 3" key="1">
    <citation type="journal article" date="2011" name="Cell">
        <title>Insight into structure and assembly of the nuclear pore complex by utilizing the genome of a eukaryotic thermophile.</title>
        <authorList>
            <person name="Amlacher S."/>
            <person name="Sarges P."/>
            <person name="Flemming D."/>
            <person name="van Noort V."/>
            <person name="Kunze R."/>
            <person name="Devos D.P."/>
            <person name="Arumugam M."/>
            <person name="Bork P."/>
            <person name="Hurt E."/>
        </authorList>
    </citation>
    <scope>NUCLEOTIDE SEQUENCE [LARGE SCALE GENOMIC DNA]</scope>
    <source>
        <strain evidence="3">DSM 1495 / CBS 144.50 / IMI 039719</strain>
    </source>
</reference>
<dbReference type="OrthoDB" id="252265at2759"/>
<dbReference type="HOGENOM" id="CLU_036590_8_1_1"/>
<dbReference type="GeneID" id="18258256"/>
<dbReference type="RefSeq" id="XP_006694620.1">
    <property type="nucleotide sequence ID" value="XM_006694557.1"/>
</dbReference>
<keyword evidence="3" id="KW-1185">Reference proteome</keyword>
<dbReference type="InterPro" id="IPR002125">
    <property type="entry name" value="CMP_dCMP_dom"/>
</dbReference>